<keyword evidence="3" id="KW-1185">Reference proteome</keyword>
<dbReference type="InterPro" id="IPR048519">
    <property type="entry name" value="Gfd2/YDR514C-like_C"/>
</dbReference>
<proteinExistence type="predicted"/>
<feature type="domain" description="Gfd2/YDR514C-like C-terminal" evidence="1">
    <location>
        <begin position="162"/>
        <end position="213"/>
    </location>
</feature>
<reference evidence="2 3" key="1">
    <citation type="journal article" date="2024" name="J Genomics">
        <title>Draft genome sequencing and assembly of Favolaschia claudopus CIRM-BRFM 2984 isolated from oak limbs.</title>
        <authorList>
            <person name="Navarro D."/>
            <person name="Drula E."/>
            <person name="Chaduli D."/>
            <person name="Cazenave R."/>
            <person name="Ahrendt S."/>
            <person name="Wang J."/>
            <person name="Lipzen A."/>
            <person name="Daum C."/>
            <person name="Barry K."/>
            <person name="Grigoriev I.V."/>
            <person name="Favel A."/>
            <person name="Rosso M.N."/>
            <person name="Martin F."/>
        </authorList>
    </citation>
    <scope>NUCLEOTIDE SEQUENCE [LARGE SCALE GENOMIC DNA]</scope>
    <source>
        <strain evidence="2 3">CIRM-BRFM 2984</strain>
    </source>
</reference>
<dbReference type="GO" id="GO:0005634">
    <property type="term" value="C:nucleus"/>
    <property type="evidence" value="ECO:0007669"/>
    <property type="project" value="TreeGrafter"/>
</dbReference>
<dbReference type="InterPro" id="IPR040151">
    <property type="entry name" value="Gfd2/YDR514C-like"/>
</dbReference>
<evidence type="ECO:0000313" key="2">
    <source>
        <dbReference type="EMBL" id="KAK7061806.1"/>
    </source>
</evidence>
<accession>A0AAW0EC96</accession>
<dbReference type="AlphaFoldDB" id="A0AAW0EC96"/>
<evidence type="ECO:0000313" key="3">
    <source>
        <dbReference type="Proteomes" id="UP001362999"/>
    </source>
</evidence>
<organism evidence="2 3">
    <name type="scientific">Favolaschia claudopus</name>
    <dbReference type="NCBI Taxonomy" id="2862362"/>
    <lineage>
        <taxon>Eukaryota</taxon>
        <taxon>Fungi</taxon>
        <taxon>Dikarya</taxon>
        <taxon>Basidiomycota</taxon>
        <taxon>Agaricomycotina</taxon>
        <taxon>Agaricomycetes</taxon>
        <taxon>Agaricomycetidae</taxon>
        <taxon>Agaricales</taxon>
        <taxon>Marasmiineae</taxon>
        <taxon>Mycenaceae</taxon>
        <taxon>Favolaschia</taxon>
    </lineage>
</organism>
<comment type="caution">
    <text evidence="2">The sequence shown here is derived from an EMBL/GenBank/DDBJ whole genome shotgun (WGS) entry which is preliminary data.</text>
</comment>
<dbReference type="EMBL" id="JAWWNJ010000002">
    <property type="protein sequence ID" value="KAK7061806.1"/>
    <property type="molecule type" value="Genomic_DNA"/>
</dbReference>
<feature type="domain" description="Gfd2/YDR514C-like C-terminal" evidence="1">
    <location>
        <begin position="236"/>
        <end position="286"/>
    </location>
</feature>
<name>A0AAW0EC96_9AGAR</name>
<dbReference type="PANTHER" id="PTHR28083">
    <property type="entry name" value="GOOD FOR FULL DBP5 ACTIVITY PROTEIN 2"/>
    <property type="match status" value="1"/>
</dbReference>
<sequence length="657" mass="74228">MAIVTGYYRYTDIWFHVEAEILDSSQSDPLKAVLAHDSIVHPDNPLHVEGVEGASMSLGTFHDGKQRLLFTSAQVDYVRYWLHAMKLTKELIPLPYSECLLLPEEFSNVAPVVYRTGGDLRNALKKIDKTNKRLKNSTHKLLARRDAFEHVRKYWDSKSGTWFALDFEDWEYDHTVVTEFGWSSLHWENGEEVTDCGHLTVKEYNLYRNGKTLKRFEIPLNDAVFYLPQDVPKGGTFIIDTAILYAALIGEEHKTTGLEQTCHQLQIETDFMHNAGNDAYSVLRALASGDPLDTQREMRWPKRTGISGVGTNSGVKVQHPLAADGAKGIQAYIGTLYDGQGRLFFSSAQVDYLRYWMHAMKLTDQLIPMPYSDCLFLESSVASAIPVVFQSVGALSYHSKKLGRMNRTLNEKPLLVPRRAMFERVRDLWNAKQGVWCAFSVAAWESDHTVILDLAWSLVRWESGEEITEHEHLIVGMNQKYQTTALEEGVERIGVTKAMLKTKVNNLFARFSQSAPIFLISNDSKGDLKYLRGNDLQISLADVDLELPSTMPSNGTFIVEPAELFDALTGSGAIDVDHNLERICKHLKVDLGNVRNAGTEAKGLARTLRSMASGPRLDVQREQRWPEQTELEVEFQAWVDNGQHGDLEGCFPPQRSL</sequence>
<gene>
    <name evidence="2" type="ORF">R3P38DRAFT_3302936</name>
</gene>
<dbReference type="Pfam" id="PF21762">
    <property type="entry name" value="DEDDh_C"/>
    <property type="match status" value="3"/>
</dbReference>
<dbReference type="PANTHER" id="PTHR28083:SF1">
    <property type="entry name" value="GOOD FOR FULL DBP5 ACTIVITY PROTEIN 2"/>
    <property type="match status" value="1"/>
</dbReference>
<dbReference type="Proteomes" id="UP001362999">
    <property type="component" value="Unassembled WGS sequence"/>
</dbReference>
<protein>
    <recommendedName>
        <fullName evidence="1">Gfd2/YDR514C-like C-terminal domain-containing protein</fullName>
    </recommendedName>
</protein>
<evidence type="ECO:0000259" key="1">
    <source>
        <dbReference type="Pfam" id="PF21762"/>
    </source>
</evidence>
<feature type="domain" description="Gfd2/YDR514C-like C-terminal" evidence="1">
    <location>
        <begin position="435"/>
        <end position="602"/>
    </location>
</feature>